<protein>
    <submittedName>
        <fullName evidence="1">CYIR protein</fullName>
    </submittedName>
</protein>
<organism evidence="1 2">
    <name type="scientific">Plasmodium cynomolgi (strain B)</name>
    <dbReference type="NCBI Taxonomy" id="1120755"/>
    <lineage>
        <taxon>Eukaryota</taxon>
        <taxon>Sar</taxon>
        <taxon>Alveolata</taxon>
        <taxon>Apicomplexa</taxon>
        <taxon>Aconoidasida</taxon>
        <taxon>Haemosporida</taxon>
        <taxon>Plasmodiidae</taxon>
        <taxon>Plasmodium</taxon>
        <taxon>Plasmodium (Plasmodium)</taxon>
    </lineage>
</organism>
<gene>
    <name evidence="1" type="ORF">PCYB_001680</name>
</gene>
<evidence type="ECO:0000313" key="1">
    <source>
        <dbReference type="EMBL" id="GAB69420.1"/>
    </source>
</evidence>
<reference evidence="1 2" key="1">
    <citation type="journal article" date="2012" name="Nat. Genet.">
        <title>Plasmodium cynomolgi genome sequences provide insight into Plasmodium vivax and the monkey malaria clade.</title>
        <authorList>
            <person name="Tachibana S."/>
            <person name="Sullivan S.A."/>
            <person name="Kawai S."/>
            <person name="Nakamura S."/>
            <person name="Kim H.R."/>
            <person name="Goto N."/>
            <person name="Arisue N."/>
            <person name="Palacpac N.M.Q."/>
            <person name="Honma H."/>
            <person name="Yagi M."/>
            <person name="Tougan T."/>
            <person name="Katakai Y."/>
            <person name="Kaneko O."/>
            <person name="Mita T."/>
            <person name="Kita K."/>
            <person name="Yasutomi Y."/>
            <person name="Sutton P.L."/>
            <person name="Shakhbatyan R."/>
            <person name="Horii T."/>
            <person name="Yasunaga T."/>
            <person name="Barnwell J.W."/>
            <person name="Escalante A.A."/>
            <person name="Carlton J.M."/>
            <person name="Tanabe K."/>
        </authorList>
    </citation>
    <scope>NUCLEOTIDE SEQUENCE [LARGE SCALE GENOMIC DNA]</scope>
    <source>
        <strain evidence="1 2">B</strain>
    </source>
</reference>
<dbReference type="AlphaFoldDB" id="K6V2D9"/>
<dbReference type="RefSeq" id="XP_004227638.1">
    <property type="nucleotide sequence ID" value="XM_004227590.1"/>
</dbReference>
<dbReference type="Proteomes" id="UP000006319">
    <property type="component" value="Unassembled WGS sequence"/>
</dbReference>
<sequence length="286" mass="33783">SVSRNSSIINESLFNKIKRNVKALNNIKVEKEYRENCLNYKYWIFGEIWKLYDVEKPSHTISDITTEFMKLNGCFKGGISRGCQFIFIYKDINDLILLLEKRNLYDYFKNYSKIKESVCKKENKDLFEKYLKSISETYKKHHVQEKCCDWGASYCPDYFLSCDYVYNPSRLLSLLESKDKGVCDKVEKEYSYETVELTNPLTSKVKVDMYIKYLRCAKVTEQGFNETAIVCQQPGYRPHLSNSLMDMKRRGKTIDNNTNRPIHQLIINENPVNVVLISNQDYNYYN</sequence>
<feature type="non-terminal residue" evidence="1">
    <location>
        <position position="1"/>
    </location>
</feature>
<dbReference type="InterPro" id="IPR008780">
    <property type="entry name" value="Plasmodium_Vir"/>
</dbReference>
<accession>K6V2D9</accession>
<evidence type="ECO:0000313" key="2">
    <source>
        <dbReference type="Proteomes" id="UP000006319"/>
    </source>
</evidence>
<dbReference type="EMBL" id="DF157140">
    <property type="protein sequence ID" value="GAB69420.1"/>
    <property type="molecule type" value="Genomic_DNA"/>
</dbReference>
<keyword evidence="2" id="KW-1185">Reference proteome</keyword>
<dbReference type="VEuPathDB" id="PlasmoDB:PCYB_001680"/>
<name>K6V2D9_PLACD</name>
<dbReference type="GeneID" id="14695963"/>
<feature type="non-terminal residue" evidence="1">
    <location>
        <position position="286"/>
    </location>
</feature>
<dbReference type="Pfam" id="PF05795">
    <property type="entry name" value="Plasmodium_Vir"/>
    <property type="match status" value="1"/>
</dbReference>
<dbReference type="KEGG" id="pcy:PCYB_001680"/>
<proteinExistence type="predicted"/>
<dbReference type="OMA" id="YIKYLRC"/>
<dbReference type="OrthoDB" id="383287at2759"/>